<keyword evidence="1" id="KW-1133">Transmembrane helix</keyword>
<keyword evidence="1" id="KW-0472">Membrane</keyword>
<feature type="transmembrane region" description="Helical" evidence="1">
    <location>
        <begin position="51"/>
        <end position="70"/>
    </location>
</feature>
<evidence type="ECO:0000313" key="2">
    <source>
        <dbReference type="EMBL" id="QEC61713.1"/>
    </source>
</evidence>
<feature type="transmembrane region" description="Helical" evidence="1">
    <location>
        <begin position="21"/>
        <end position="39"/>
    </location>
</feature>
<evidence type="ECO:0000313" key="3">
    <source>
        <dbReference type="Proteomes" id="UP000321479"/>
    </source>
</evidence>
<dbReference type="KEGG" id="mgin:FRZ54_03645"/>
<proteinExistence type="predicted"/>
<dbReference type="EMBL" id="CP042436">
    <property type="protein sequence ID" value="QEC61713.1"/>
    <property type="molecule type" value="Genomic_DNA"/>
</dbReference>
<accession>A0A5B8URL9</accession>
<sequence length="80" mass="8928">MALDKKTVEVYDGLTNVILKFLCGLVVIILITVVLILWITSKDPKDNAKYATIESVLGVFFGTLLAFFFTTKKKATNQSR</sequence>
<keyword evidence="1" id="KW-0812">Transmembrane</keyword>
<reference evidence="2 3" key="1">
    <citation type="journal article" date="2017" name="Curr. Microbiol.">
        <title>Mucilaginibacter ginsenosidivorans sp. nov., Isolated from Soil of Ginseng Field.</title>
        <authorList>
            <person name="Kim M.M."/>
            <person name="Siddiqi M.Z."/>
            <person name="Im W.T."/>
        </authorList>
    </citation>
    <scope>NUCLEOTIDE SEQUENCE [LARGE SCALE GENOMIC DNA]</scope>
    <source>
        <strain evidence="2 3">Gsoil 3017</strain>
    </source>
</reference>
<evidence type="ECO:0000256" key="1">
    <source>
        <dbReference type="SAM" id="Phobius"/>
    </source>
</evidence>
<dbReference type="AlphaFoldDB" id="A0A5B8URL9"/>
<organism evidence="2 3">
    <name type="scientific">Mucilaginibacter ginsenosidivorans</name>
    <dbReference type="NCBI Taxonomy" id="398053"/>
    <lineage>
        <taxon>Bacteria</taxon>
        <taxon>Pseudomonadati</taxon>
        <taxon>Bacteroidota</taxon>
        <taxon>Sphingobacteriia</taxon>
        <taxon>Sphingobacteriales</taxon>
        <taxon>Sphingobacteriaceae</taxon>
        <taxon>Mucilaginibacter</taxon>
    </lineage>
</organism>
<name>A0A5B8URL9_9SPHI</name>
<protein>
    <submittedName>
        <fullName evidence="2">Uncharacterized protein</fullName>
    </submittedName>
</protein>
<gene>
    <name evidence="2" type="ORF">FRZ54_03645</name>
</gene>
<dbReference type="Proteomes" id="UP000321479">
    <property type="component" value="Chromosome"/>
</dbReference>
<dbReference type="RefSeq" id="WP_147030290.1">
    <property type="nucleotide sequence ID" value="NZ_CP042436.1"/>
</dbReference>
<keyword evidence="3" id="KW-1185">Reference proteome</keyword>